<gene>
    <name evidence="8" type="ORF">FOVG_18191</name>
</gene>
<proteinExistence type="predicted"/>
<evidence type="ECO:0008006" key="9">
    <source>
        <dbReference type="Google" id="ProtNLM"/>
    </source>
</evidence>
<evidence type="ECO:0000313" key="8">
    <source>
        <dbReference type="EMBL" id="EXA30422.1"/>
    </source>
</evidence>
<dbReference type="Proteomes" id="UP000030751">
    <property type="component" value="Unassembled WGS sequence"/>
</dbReference>
<feature type="transmembrane region" description="Helical" evidence="7">
    <location>
        <begin position="314"/>
        <end position="335"/>
    </location>
</feature>
<dbReference type="AlphaFoldDB" id="W9NKA5"/>
<dbReference type="HOGENOM" id="CLU_001265_0_1_1"/>
<dbReference type="EMBL" id="JH651052">
    <property type="protein sequence ID" value="EXA30422.1"/>
    <property type="molecule type" value="Genomic_DNA"/>
</dbReference>
<evidence type="ECO:0000256" key="3">
    <source>
        <dbReference type="ARBA" id="ARBA00022692"/>
    </source>
</evidence>
<evidence type="ECO:0000256" key="1">
    <source>
        <dbReference type="ARBA" id="ARBA00004141"/>
    </source>
</evidence>
<dbReference type="PANTHER" id="PTHR43791">
    <property type="entry name" value="PERMEASE-RELATED"/>
    <property type="match status" value="1"/>
</dbReference>
<dbReference type="FunFam" id="1.20.1250.20:FF:000409">
    <property type="entry name" value="MFS general substrate transporter"/>
    <property type="match status" value="1"/>
</dbReference>
<evidence type="ECO:0000256" key="2">
    <source>
        <dbReference type="ARBA" id="ARBA00022448"/>
    </source>
</evidence>
<feature type="transmembrane region" description="Helical" evidence="7">
    <location>
        <begin position="471"/>
        <end position="492"/>
    </location>
</feature>
<feature type="transmembrane region" description="Helical" evidence="7">
    <location>
        <begin position="355"/>
        <end position="372"/>
    </location>
</feature>
<feature type="transmembrane region" description="Helical" evidence="7">
    <location>
        <begin position="170"/>
        <end position="194"/>
    </location>
</feature>
<name>W9NKA5_FUSOX</name>
<feature type="transmembrane region" description="Helical" evidence="7">
    <location>
        <begin position="129"/>
        <end position="150"/>
    </location>
</feature>
<evidence type="ECO:0000256" key="6">
    <source>
        <dbReference type="ARBA" id="ARBA00023180"/>
    </source>
</evidence>
<keyword evidence="3 7" id="KW-0812">Transmembrane</keyword>
<feature type="transmembrane region" description="Helical" evidence="7">
    <location>
        <begin position="99"/>
        <end position="117"/>
    </location>
</feature>
<dbReference type="FunFam" id="1.20.1250.20:FF:000779">
    <property type="entry name" value="Phthalate transporter, putative"/>
    <property type="match status" value="1"/>
</dbReference>
<evidence type="ECO:0000256" key="7">
    <source>
        <dbReference type="SAM" id="Phobius"/>
    </source>
</evidence>
<comment type="subcellular location">
    <subcellularLocation>
        <location evidence="1">Membrane</location>
        <topology evidence="1">Multi-pass membrane protein</topology>
    </subcellularLocation>
</comment>
<organism evidence="8">
    <name type="scientific">Fusarium oxysporum f. sp. pisi HDV247</name>
    <dbReference type="NCBI Taxonomy" id="1080344"/>
    <lineage>
        <taxon>Eukaryota</taxon>
        <taxon>Fungi</taxon>
        <taxon>Dikarya</taxon>
        <taxon>Ascomycota</taxon>
        <taxon>Pezizomycotina</taxon>
        <taxon>Sordariomycetes</taxon>
        <taxon>Hypocreomycetidae</taxon>
        <taxon>Hypocreales</taxon>
        <taxon>Nectriaceae</taxon>
        <taxon>Fusarium</taxon>
        <taxon>Fusarium oxysporum species complex</taxon>
    </lineage>
</organism>
<dbReference type="Gene3D" id="1.20.1250.20">
    <property type="entry name" value="MFS general substrate transporter like domains"/>
    <property type="match status" value="2"/>
</dbReference>
<dbReference type="SUPFAM" id="SSF103473">
    <property type="entry name" value="MFS general substrate transporter"/>
    <property type="match status" value="1"/>
</dbReference>
<feature type="transmembrane region" description="Helical" evidence="7">
    <location>
        <begin position="239"/>
        <end position="261"/>
    </location>
</feature>
<accession>W9NKA5</accession>
<evidence type="ECO:0000256" key="5">
    <source>
        <dbReference type="ARBA" id="ARBA00023136"/>
    </source>
</evidence>
<sequence>MAQPSPAHLVQDHPSSLEKTMVDSTHADQAVSRDIDIDIDIDPEYSYDEQRRIIHRVDRRLITTLGFMYCVSLMDRSNLSNAAVAGMLVEMKLYVGFRYSIIALVFFITYVIFQPPATVLCRWAGPRPFLSLICLLWGLVMVCSLCSGPMRCIANVSSRFASAFRKNWAIMIPLRLILGLLESGFSPGAVYLISTWYSRYDLQKRYSVFYLIGCLATAGAGILAYGYSQMEGLRGYQGWRWIFIMEGILTCVIAIVGYFFLVDFPDQGSTKDRSFLSDKERAFMIRRINRDRNDADSEPWDFRQWISSAADIKILAFATIFFCFTTVSYALAYFLPIILRDNMGFSIPASQCLTAPPYILSAFLMYATAWLGDKYRVRGPGIVFNALISMTGLPIMGFSSNSGLRYFGVFLVAAGANANIPACLAYQANNIRGQWRRAFCSATLVGFGGIGGIAGSLVFRSQDAPGYRPGIYAAIACNGLAIIIVAINSVYFKVENKKADRDGKILEGDPGFRYAL</sequence>
<evidence type="ECO:0000256" key="4">
    <source>
        <dbReference type="ARBA" id="ARBA00022989"/>
    </source>
</evidence>
<reference evidence="8" key="2">
    <citation type="submission" date="2012-05" db="EMBL/GenBank/DDBJ databases">
        <title>Annotation of the Genome Sequence of Fusarium oxysporum HDV247.</title>
        <authorList>
            <consortium name="The Broad Institute Genomics Platform"/>
            <person name="Ma L.-J."/>
            <person name="Corby-Kistler H."/>
            <person name="Broz K."/>
            <person name="Gale L.R."/>
            <person name="Jonkers W."/>
            <person name="O'Donnell K."/>
            <person name="Ploetz R."/>
            <person name="Steinberg C."/>
            <person name="Schwartz D.C."/>
            <person name="VanEtten H."/>
            <person name="Zhou S."/>
            <person name="Young S.K."/>
            <person name="Zeng Q."/>
            <person name="Gargeya S."/>
            <person name="Fitzgerald M."/>
            <person name="Abouelleil A."/>
            <person name="Alvarado L."/>
            <person name="Chapman S.B."/>
            <person name="Gainer-Dewar J."/>
            <person name="Goldberg J."/>
            <person name="Griggs A."/>
            <person name="Gujja S."/>
            <person name="Hansen M."/>
            <person name="Howarth C."/>
            <person name="Imamovic A."/>
            <person name="Ireland A."/>
            <person name="Larimer J."/>
            <person name="McCowan C."/>
            <person name="Murphy C."/>
            <person name="Pearson M."/>
            <person name="Poon T.W."/>
            <person name="Priest M."/>
            <person name="Roberts A."/>
            <person name="Saif S."/>
            <person name="Shea T."/>
            <person name="Sykes S."/>
            <person name="Wortman J."/>
            <person name="Nusbaum C."/>
            <person name="Birren B."/>
        </authorList>
    </citation>
    <scope>NUCLEOTIDE SEQUENCE</scope>
    <source>
        <strain evidence="8">HDV247</strain>
    </source>
</reference>
<keyword evidence="5 7" id="KW-0472">Membrane</keyword>
<dbReference type="GO" id="GO:0022857">
    <property type="term" value="F:transmembrane transporter activity"/>
    <property type="evidence" value="ECO:0007669"/>
    <property type="project" value="InterPro"/>
</dbReference>
<keyword evidence="4 7" id="KW-1133">Transmembrane helix</keyword>
<reference evidence="8" key="1">
    <citation type="submission" date="2011-10" db="EMBL/GenBank/DDBJ databases">
        <title>The Genome Sequence of Fusarium oxysporum HDV247.</title>
        <authorList>
            <consortium name="The Broad Institute Genome Sequencing Platform"/>
            <person name="Ma L.-J."/>
            <person name="Gale L.R."/>
            <person name="Schwartz D.C."/>
            <person name="Zhou S."/>
            <person name="Corby-Kistler H."/>
            <person name="Young S.K."/>
            <person name="Zeng Q."/>
            <person name="Gargeya S."/>
            <person name="Fitzgerald M."/>
            <person name="Haas B."/>
            <person name="Abouelleil A."/>
            <person name="Alvarado L."/>
            <person name="Arachchi H.M."/>
            <person name="Berlin A."/>
            <person name="Brown A."/>
            <person name="Chapman S.B."/>
            <person name="Chen Z."/>
            <person name="Dunbar C."/>
            <person name="Freedman E."/>
            <person name="Gearin G."/>
            <person name="Goldberg J."/>
            <person name="Griggs A."/>
            <person name="Gujja S."/>
            <person name="Heiman D."/>
            <person name="Howarth C."/>
            <person name="Larson L."/>
            <person name="Lui A."/>
            <person name="MacDonald P.J.P."/>
            <person name="Montmayeur A."/>
            <person name="Murphy C."/>
            <person name="Neiman D."/>
            <person name="Pearson M."/>
            <person name="Priest M."/>
            <person name="Roberts A."/>
            <person name="Saif S."/>
            <person name="Shea T."/>
            <person name="Shenoy N."/>
            <person name="Sisk P."/>
            <person name="Stolte C."/>
            <person name="Sykes S."/>
            <person name="Wortman J."/>
            <person name="Nusbaum C."/>
            <person name="Birren B."/>
        </authorList>
    </citation>
    <scope>NUCLEOTIDE SEQUENCE [LARGE SCALE GENOMIC DNA]</scope>
    <source>
        <strain evidence="8">HDV247</strain>
    </source>
</reference>
<keyword evidence="2" id="KW-0813">Transport</keyword>
<dbReference type="Pfam" id="PF07690">
    <property type="entry name" value="MFS_1"/>
    <property type="match status" value="1"/>
</dbReference>
<dbReference type="InterPro" id="IPR011701">
    <property type="entry name" value="MFS"/>
</dbReference>
<dbReference type="PANTHER" id="PTHR43791:SF47">
    <property type="entry name" value="MAJOR FACILITATOR SUPERFAMILY (MFS) PROFILE DOMAIN-CONTAINING PROTEIN-RELATED"/>
    <property type="match status" value="1"/>
</dbReference>
<dbReference type="GO" id="GO:0016020">
    <property type="term" value="C:membrane"/>
    <property type="evidence" value="ECO:0007669"/>
    <property type="project" value="UniProtKB-SubCell"/>
</dbReference>
<keyword evidence="6" id="KW-0325">Glycoprotein</keyword>
<feature type="transmembrane region" description="Helical" evidence="7">
    <location>
        <begin position="404"/>
        <end position="426"/>
    </location>
</feature>
<dbReference type="OrthoDB" id="3639251at2759"/>
<feature type="transmembrane region" description="Helical" evidence="7">
    <location>
        <begin position="206"/>
        <end position="227"/>
    </location>
</feature>
<feature type="transmembrane region" description="Helical" evidence="7">
    <location>
        <begin position="438"/>
        <end position="459"/>
    </location>
</feature>
<protein>
    <recommendedName>
        <fullName evidence="9">Major facilitator superfamily (MFS) profile domain-containing protein</fullName>
    </recommendedName>
</protein>
<dbReference type="InterPro" id="IPR036259">
    <property type="entry name" value="MFS_trans_sf"/>
</dbReference>